<gene>
    <name evidence="1" type="ORF">C4532_17055</name>
</gene>
<proteinExistence type="predicted"/>
<dbReference type="InterPro" id="IPR013783">
    <property type="entry name" value="Ig-like_fold"/>
</dbReference>
<dbReference type="PANTHER" id="PTHR37833">
    <property type="entry name" value="LIPOPROTEIN-RELATED"/>
    <property type="match status" value="1"/>
</dbReference>
<dbReference type="EMBL" id="QZKI01000121">
    <property type="protein sequence ID" value="RJP65933.1"/>
    <property type="molecule type" value="Genomic_DNA"/>
</dbReference>
<evidence type="ECO:0000313" key="2">
    <source>
        <dbReference type="Proteomes" id="UP000285961"/>
    </source>
</evidence>
<dbReference type="AlphaFoldDB" id="A0A419ERH0"/>
<organism evidence="1 2">
    <name type="scientific">Candidatus Abyssobacteria bacterium SURF_17</name>
    <dbReference type="NCBI Taxonomy" id="2093361"/>
    <lineage>
        <taxon>Bacteria</taxon>
        <taxon>Pseudomonadati</taxon>
        <taxon>Candidatus Hydrogenedentota</taxon>
        <taxon>Candidatus Abyssobacteria</taxon>
    </lineage>
</organism>
<comment type="caution">
    <text evidence="1">The sequence shown here is derived from an EMBL/GenBank/DDBJ whole genome shotgun (WGS) entry which is preliminary data.</text>
</comment>
<dbReference type="InterPro" id="IPR011467">
    <property type="entry name" value="DUF1573"/>
</dbReference>
<dbReference type="Gene3D" id="2.60.40.10">
    <property type="entry name" value="Immunoglobulins"/>
    <property type="match status" value="1"/>
</dbReference>
<sequence length="344" mass="37758">MKRSFILSKGAWALAIVLCTIIGVLPAFSQSENTQQQTGKSPQIVFAETEHDFGTMGQQETAKHTFTFKNAGDATLIINDVKATCGCTGTLLSKKELAPGEEGNIEVTFSSGASGGEKKKSIFVHSNDPKMPSTELHISAKVVVPLEVRPRTLYWVAEKNMASMRTIQIFYQPDLKLKIENLHTTAPAFTASARPKADAEFPGYDIDIKYDGSLPVGNFIERLIVETNQPNHKRLEVALRGKVVGAVKAVPDSVSLGVIEHDVVPTRSIRIYSTDTSNFELTKVEASNPLISYKISREGTLNRYQVTVSLTSKPPKGAFSGKLLVETNDREQKLLEIPVYAYVK</sequence>
<evidence type="ECO:0000313" key="1">
    <source>
        <dbReference type="EMBL" id="RJP65933.1"/>
    </source>
</evidence>
<dbReference type="Proteomes" id="UP000285961">
    <property type="component" value="Unassembled WGS sequence"/>
</dbReference>
<dbReference type="Pfam" id="PF07610">
    <property type="entry name" value="DUF1573"/>
    <property type="match status" value="1"/>
</dbReference>
<protein>
    <submittedName>
        <fullName evidence="1">DUF1573 domain-containing protein</fullName>
    </submittedName>
</protein>
<dbReference type="PANTHER" id="PTHR37833:SF1">
    <property type="entry name" value="SIGNAL PEPTIDE PROTEIN"/>
    <property type="match status" value="1"/>
</dbReference>
<reference evidence="1 2" key="1">
    <citation type="journal article" date="2017" name="ISME J.">
        <title>Energy and carbon metabolisms in a deep terrestrial subsurface fluid microbial community.</title>
        <authorList>
            <person name="Momper L."/>
            <person name="Jungbluth S.P."/>
            <person name="Lee M.D."/>
            <person name="Amend J.P."/>
        </authorList>
    </citation>
    <scope>NUCLEOTIDE SEQUENCE [LARGE SCALE GENOMIC DNA]</scope>
    <source>
        <strain evidence="1">SURF_17</strain>
    </source>
</reference>
<accession>A0A419ERH0</accession>
<name>A0A419ERH0_9BACT</name>